<dbReference type="AlphaFoldDB" id="A0A640SQP5"/>
<proteinExistence type="predicted"/>
<feature type="transmembrane region" description="Helical" evidence="6">
    <location>
        <begin position="67"/>
        <end position="84"/>
    </location>
</feature>
<dbReference type="GO" id="GO:0005886">
    <property type="term" value="C:plasma membrane"/>
    <property type="evidence" value="ECO:0007669"/>
    <property type="project" value="UniProtKB-SubCell"/>
</dbReference>
<feature type="transmembrane region" description="Helical" evidence="6">
    <location>
        <begin position="164"/>
        <end position="187"/>
    </location>
</feature>
<keyword evidence="5 6" id="KW-0472">Membrane</keyword>
<protein>
    <recommendedName>
        <fullName evidence="9">FUSC family protein</fullName>
    </recommendedName>
</protein>
<comment type="subcellular location">
    <subcellularLocation>
        <location evidence="1">Cell membrane</location>
        <topology evidence="1">Multi-pass membrane protein</topology>
    </subcellularLocation>
</comment>
<feature type="transmembrane region" description="Helical" evidence="6">
    <location>
        <begin position="135"/>
        <end position="152"/>
    </location>
</feature>
<dbReference type="Pfam" id="PF06081">
    <property type="entry name" value="ArAE_1"/>
    <property type="match status" value="1"/>
</dbReference>
<evidence type="ECO:0000256" key="6">
    <source>
        <dbReference type="SAM" id="Phobius"/>
    </source>
</evidence>
<evidence type="ECO:0000256" key="1">
    <source>
        <dbReference type="ARBA" id="ARBA00004651"/>
    </source>
</evidence>
<evidence type="ECO:0008006" key="9">
    <source>
        <dbReference type="Google" id="ProtNLM"/>
    </source>
</evidence>
<reference evidence="7 8" key="1">
    <citation type="submission" date="2019-12" db="EMBL/GenBank/DDBJ databases">
        <title>Whole genome shotgun sequence of Streptomyces hygroscopicus subsp. glebosus NBRC 13786.</title>
        <authorList>
            <person name="Ichikawa N."/>
            <person name="Kimura A."/>
            <person name="Kitahashi Y."/>
            <person name="Komaki H."/>
            <person name="Tamura T."/>
        </authorList>
    </citation>
    <scope>NUCLEOTIDE SEQUENCE [LARGE SCALE GENOMIC DNA]</scope>
    <source>
        <strain evidence="7 8">NBRC 13786</strain>
    </source>
</reference>
<dbReference type="EMBL" id="BLIO01000001">
    <property type="protein sequence ID" value="GFE13773.1"/>
    <property type="molecule type" value="Genomic_DNA"/>
</dbReference>
<dbReference type="RefSeq" id="WP_229893923.1">
    <property type="nucleotide sequence ID" value="NZ_BLIO01000001.1"/>
</dbReference>
<keyword evidence="3 6" id="KW-0812">Transmembrane</keyword>
<dbReference type="Proteomes" id="UP000430079">
    <property type="component" value="Unassembled WGS sequence"/>
</dbReference>
<evidence type="ECO:0000313" key="7">
    <source>
        <dbReference type="EMBL" id="GFE13773.1"/>
    </source>
</evidence>
<keyword evidence="8" id="KW-1185">Reference proteome</keyword>
<feature type="transmembrane region" description="Helical" evidence="6">
    <location>
        <begin position="90"/>
        <end position="123"/>
    </location>
</feature>
<keyword evidence="2" id="KW-1003">Cell membrane</keyword>
<evidence type="ECO:0000256" key="2">
    <source>
        <dbReference type="ARBA" id="ARBA00022475"/>
    </source>
</evidence>
<dbReference type="InterPro" id="IPR010343">
    <property type="entry name" value="ArAE_1"/>
</dbReference>
<organism evidence="7 8">
    <name type="scientific">Streptomyces glebosus</name>
    <dbReference type="NCBI Taxonomy" id="249580"/>
    <lineage>
        <taxon>Bacteria</taxon>
        <taxon>Bacillati</taxon>
        <taxon>Actinomycetota</taxon>
        <taxon>Actinomycetes</taxon>
        <taxon>Kitasatosporales</taxon>
        <taxon>Streptomycetaceae</taxon>
        <taxon>Streptomyces</taxon>
    </lineage>
</organism>
<evidence type="ECO:0000256" key="4">
    <source>
        <dbReference type="ARBA" id="ARBA00022989"/>
    </source>
</evidence>
<evidence type="ECO:0000256" key="5">
    <source>
        <dbReference type="ARBA" id="ARBA00023136"/>
    </source>
</evidence>
<accession>A0A640SQP5</accession>
<keyword evidence="4 6" id="KW-1133">Transmembrane helix</keyword>
<evidence type="ECO:0000256" key="3">
    <source>
        <dbReference type="ARBA" id="ARBA00022692"/>
    </source>
</evidence>
<feature type="transmembrane region" description="Helical" evidence="6">
    <location>
        <begin position="39"/>
        <end position="60"/>
    </location>
</feature>
<name>A0A640SQP5_9ACTN</name>
<comment type="caution">
    <text evidence="7">The sequence shown here is derived from an EMBL/GenBank/DDBJ whole genome shotgun (WGS) entry which is preliminary data.</text>
</comment>
<gene>
    <name evidence="7" type="ORF">Sgleb_18200</name>
</gene>
<sequence length="400" mass="43902">MAGEVSERRMRPARPGRMARVRQWWGRALGSEGHERTTVLLIAKGTLAATIAWVISYHLLHAQSPAFAPFSAVLIMQVTVYQSLLQSSRYVGAVVAGVAVQAALGFLVGPELLTFALVAAVALTIGRWPALGSQGSQVATAAFFAFSTYVSATSTPDASTQLGQIILLVLIGCGVGVLVNVTVLPPLRYRSAEYGIRTLAHALCDLVSDIYPVLRAGGPDEESTGRWRSRAEQTGELVAQARTGLRMARESLHYNPRRLVRRGRPHTGFEGYAAVLEALERTLGQVAALTRSLDRWSADEDRHRYGAFLASYADFLESLSRITRVFADLDEDRLGDQAPELCQLADEAQDYRRRLAEEAERGELPLADPGRPYGVLVIEAARLMEEFQYTCDVLQHHVDR</sequence>
<evidence type="ECO:0000313" key="8">
    <source>
        <dbReference type="Proteomes" id="UP000430079"/>
    </source>
</evidence>